<evidence type="ECO:0000313" key="2">
    <source>
        <dbReference type="EMBL" id="KAJ8066248.1"/>
    </source>
</evidence>
<feature type="compositionally biased region" description="Polar residues" evidence="1">
    <location>
        <begin position="142"/>
        <end position="151"/>
    </location>
</feature>
<name>A0A9X0APT7_9HELO</name>
<keyword evidence="3" id="KW-1185">Reference proteome</keyword>
<dbReference type="EMBL" id="JAPEIS010000005">
    <property type="protein sequence ID" value="KAJ8066248.1"/>
    <property type="molecule type" value="Genomic_DNA"/>
</dbReference>
<feature type="compositionally biased region" description="Pro residues" evidence="1">
    <location>
        <begin position="169"/>
        <end position="187"/>
    </location>
</feature>
<reference evidence="2" key="1">
    <citation type="submission" date="2022-11" db="EMBL/GenBank/DDBJ databases">
        <title>Genome Resource of Sclerotinia nivalis Strain SnTB1, a Plant Pathogen Isolated from American Ginseng.</title>
        <authorList>
            <person name="Fan S."/>
        </authorList>
    </citation>
    <scope>NUCLEOTIDE SEQUENCE</scope>
    <source>
        <strain evidence="2">SnTB1</strain>
    </source>
</reference>
<proteinExistence type="predicted"/>
<accession>A0A9X0APT7</accession>
<comment type="caution">
    <text evidence="2">The sequence shown here is derived from an EMBL/GenBank/DDBJ whole genome shotgun (WGS) entry which is preliminary data.</text>
</comment>
<feature type="region of interest" description="Disordered" evidence="1">
    <location>
        <begin position="95"/>
        <end position="151"/>
    </location>
</feature>
<protein>
    <submittedName>
        <fullName evidence="2">Uncharacterized protein</fullName>
    </submittedName>
</protein>
<organism evidence="2 3">
    <name type="scientific">Sclerotinia nivalis</name>
    <dbReference type="NCBI Taxonomy" id="352851"/>
    <lineage>
        <taxon>Eukaryota</taxon>
        <taxon>Fungi</taxon>
        <taxon>Dikarya</taxon>
        <taxon>Ascomycota</taxon>
        <taxon>Pezizomycotina</taxon>
        <taxon>Leotiomycetes</taxon>
        <taxon>Helotiales</taxon>
        <taxon>Sclerotiniaceae</taxon>
        <taxon>Sclerotinia</taxon>
    </lineage>
</organism>
<dbReference type="AlphaFoldDB" id="A0A9X0APT7"/>
<feature type="region of interest" description="Disordered" evidence="1">
    <location>
        <begin position="163"/>
        <end position="187"/>
    </location>
</feature>
<evidence type="ECO:0000256" key="1">
    <source>
        <dbReference type="SAM" id="MobiDB-lite"/>
    </source>
</evidence>
<evidence type="ECO:0000313" key="3">
    <source>
        <dbReference type="Proteomes" id="UP001152300"/>
    </source>
</evidence>
<gene>
    <name evidence="2" type="ORF">OCU04_005330</name>
</gene>
<feature type="compositionally biased region" description="Polar residues" evidence="1">
    <location>
        <begin position="99"/>
        <end position="122"/>
    </location>
</feature>
<dbReference type="Proteomes" id="UP001152300">
    <property type="component" value="Unassembled WGS sequence"/>
</dbReference>
<dbReference type="OrthoDB" id="3552036at2759"/>
<sequence>MSGNTSPGTSHLPTYYYFNTTMAPSETKMNSLQRGPQSILTNAADNDQRSPAPRQKFVHFAPRAIDNENNEFKTKTNDEKQKRDAIAFSISNDSKRNRISSSSELNKVGSSRSDLSSTQIQSSHHRTIREKPIERRSGMKFATQNSTSSQGRQFKLVAPNTTTQYLPRVPSPPMNRGPPPTPRPARLPTPDLENPCDCPLNFCDCLRCYEAEMLRRGVESRREVSAYSKMENQCEIIPRTRPFRTDSGRSSSNCLHKRWETSSKRARARPCCRAQRGFSHMQLNRHGIPTKRCHQCLRSV</sequence>